<evidence type="ECO:0000256" key="4">
    <source>
        <dbReference type="PIRNR" id="PIRNR037755"/>
    </source>
</evidence>
<gene>
    <name evidence="6" type="ORF">HBR001_LOCUS9122</name>
</gene>
<dbReference type="AlphaFoldDB" id="A0AAV0V7K7"/>
<organism evidence="6 7">
    <name type="scientific">Hyaloperonospora brassicae</name>
    <name type="common">Brassica downy mildew</name>
    <name type="synonym">Peronospora brassicae</name>
    <dbReference type="NCBI Taxonomy" id="162125"/>
    <lineage>
        <taxon>Eukaryota</taxon>
        <taxon>Sar</taxon>
        <taxon>Stramenopiles</taxon>
        <taxon>Oomycota</taxon>
        <taxon>Peronosporomycetes</taxon>
        <taxon>Peronosporales</taxon>
        <taxon>Peronosporaceae</taxon>
        <taxon>Hyaloperonospora</taxon>
    </lineage>
</organism>
<dbReference type="PANTHER" id="PTHR22809">
    <property type="entry name" value="METHYLTRANSFERASE-RELATED"/>
    <property type="match status" value="1"/>
</dbReference>
<reference evidence="6" key="1">
    <citation type="submission" date="2022-12" db="EMBL/GenBank/DDBJ databases">
        <authorList>
            <person name="Webb A."/>
        </authorList>
    </citation>
    <scope>NUCLEOTIDE SEQUENCE</scope>
    <source>
        <strain evidence="6">Hp1</strain>
    </source>
</reference>
<sequence length="294" mass="33288">MAEQMRPHGVQLHSHDFEWADLAHECQRTEAEQEEGHSGSESAVAVIDDGRERCDTQQLAKEARDKWDVFHQRHNGRVYRPRNYLVTAFPELCAPERNAVDVLELGCGYGSAIFPILATCPNVRAQVCDFSAHAIRMLEQHADYDAARCRAFVCDIVQEELVGVPRASIDIVLMVFVLSALPPESFARTLQKVYAVLRPGGIVCFRDYGLYDLAMRRNAKKLGPNLYYRSDGTLAYFFSRETLVQLFEQAGFRTLEATYCTVRLRNRRKGVTMDRVWLHAKLEKPGAEGSSSKA</sequence>
<evidence type="ECO:0000256" key="3">
    <source>
        <dbReference type="ARBA" id="ARBA00022679"/>
    </source>
</evidence>
<dbReference type="Gene3D" id="3.40.50.150">
    <property type="entry name" value="Vaccinia Virus protein VP39"/>
    <property type="match status" value="1"/>
</dbReference>
<dbReference type="PIRSF" id="PIRSF037755">
    <property type="entry name" value="Mettl2_prd"/>
    <property type="match status" value="1"/>
</dbReference>
<evidence type="ECO:0000313" key="6">
    <source>
        <dbReference type="EMBL" id="CAI5742719.1"/>
    </source>
</evidence>
<dbReference type="GO" id="GO:0008757">
    <property type="term" value="F:S-adenosylmethionine-dependent methyltransferase activity"/>
    <property type="evidence" value="ECO:0007669"/>
    <property type="project" value="UniProtKB-ARBA"/>
</dbReference>
<dbReference type="GO" id="GO:0032259">
    <property type="term" value="P:methylation"/>
    <property type="evidence" value="ECO:0007669"/>
    <property type="project" value="UniProtKB-KW"/>
</dbReference>
<accession>A0AAV0V7K7</accession>
<name>A0AAV0V7K7_HYABA</name>
<dbReference type="SUPFAM" id="SSF53335">
    <property type="entry name" value="S-adenosyl-L-methionine-dependent methyltransferases"/>
    <property type="match status" value="1"/>
</dbReference>
<comment type="similarity">
    <text evidence="1 4">Belongs to the methyltransferase superfamily. METL family.</text>
</comment>
<protein>
    <recommendedName>
        <fullName evidence="4">tRNA N(3)-methylcytidine methyltransferase</fullName>
        <ecNumber evidence="4">2.1.1.-</ecNumber>
    </recommendedName>
</protein>
<dbReference type="GO" id="GO:0008173">
    <property type="term" value="F:RNA methyltransferase activity"/>
    <property type="evidence" value="ECO:0007669"/>
    <property type="project" value="UniProtKB-ARBA"/>
</dbReference>
<dbReference type="PANTHER" id="PTHR22809:SF5">
    <property type="entry name" value="TRNA N(3)-METHYLCYTIDINE METHYLTRANSFERASE METTL6"/>
    <property type="match status" value="1"/>
</dbReference>
<evidence type="ECO:0000256" key="1">
    <source>
        <dbReference type="ARBA" id="ARBA00009725"/>
    </source>
</evidence>
<dbReference type="Pfam" id="PF08242">
    <property type="entry name" value="Methyltransf_12"/>
    <property type="match status" value="1"/>
</dbReference>
<dbReference type="CDD" id="cd02440">
    <property type="entry name" value="AdoMet_MTases"/>
    <property type="match status" value="1"/>
</dbReference>
<keyword evidence="7" id="KW-1185">Reference proteome</keyword>
<evidence type="ECO:0000313" key="7">
    <source>
        <dbReference type="Proteomes" id="UP001162031"/>
    </source>
</evidence>
<keyword evidence="2 4" id="KW-0489">Methyltransferase</keyword>
<keyword evidence="3 4" id="KW-0808">Transferase</keyword>
<proteinExistence type="inferred from homology"/>
<dbReference type="Proteomes" id="UP001162031">
    <property type="component" value="Unassembled WGS sequence"/>
</dbReference>
<dbReference type="InterPro" id="IPR029063">
    <property type="entry name" value="SAM-dependent_MTases_sf"/>
</dbReference>
<dbReference type="EMBL" id="CANTFL010001475">
    <property type="protein sequence ID" value="CAI5742719.1"/>
    <property type="molecule type" value="Genomic_DNA"/>
</dbReference>
<dbReference type="InterPro" id="IPR013217">
    <property type="entry name" value="Methyltransf_12"/>
</dbReference>
<comment type="function">
    <text evidence="4">S-adenosyl-L-methionine-dependent methyltransferase.</text>
</comment>
<dbReference type="InterPro" id="IPR026113">
    <property type="entry name" value="METTL2/6/8-like"/>
</dbReference>
<comment type="caution">
    <text evidence="6">The sequence shown here is derived from an EMBL/GenBank/DDBJ whole genome shotgun (WGS) entry which is preliminary data.</text>
</comment>
<dbReference type="EC" id="2.1.1.-" evidence="4"/>
<evidence type="ECO:0000259" key="5">
    <source>
        <dbReference type="Pfam" id="PF08242"/>
    </source>
</evidence>
<evidence type="ECO:0000256" key="2">
    <source>
        <dbReference type="ARBA" id="ARBA00022603"/>
    </source>
</evidence>
<feature type="domain" description="Methyltransferase type 12" evidence="5">
    <location>
        <begin position="103"/>
        <end position="203"/>
    </location>
</feature>